<sequence length="64" mass="6256">MGESAGFATSDNEGFRPGPEKTTTSALRSLASEAAIEHRSADAVAVAVAAHDAATAPCLASPGG</sequence>
<reference evidence="2 3" key="1">
    <citation type="submission" date="2020-03" db="EMBL/GenBank/DDBJ databases">
        <title>Screen low temperature-resistant strains for efficient degradation of petroleum hydrocarbons under the low temperature.</title>
        <authorList>
            <person name="Wang Y."/>
            <person name="Chen J."/>
        </authorList>
    </citation>
    <scope>NUCLEOTIDE SEQUENCE [LARGE SCALE GENOMIC DNA]</scope>
    <source>
        <strain evidence="2 3">KB1</strain>
    </source>
</reference>
<proteinExistence type="predicted"/>
<dbReference type="AlphaFoldDB" id="A0A6G9CV47"/>
<feature type="region of interest" description="Disordered" evidence="1">
    <location>
        <begin position="1"/>
        <end position="26"/>
    </location>
</feature>
<evidence type="ECO:0000313" key="2">
    <source>
        <dbReference type="EMBL" id="QIP40700.1"/>
    </source>
</evidence>
<dbReference type="Proteomes" id="UP000502345">
    <property type="component" value="Chromosome"/>
</dbReference>
<accession>A0A6G9CV47</accession>
<name>A0A6G9CV47_RHOER</name>
<dbReference type="EMBL" id="CP050124">
    <property type="protein sequence ID" value="QIP40700.1"/>
    <property type="molecule type" value="Genomic_DNA"/>
</dbReference>
<organism evidence="2 3">
    <name type="scientific">Rhodococcus erythropolis</name>
    <name type="common">Arthrobacter picolinophilus</name>
    <dbReference type="NCBI Taxonomy" id="1833"/>
    <lineage>
        <taxon>Bacteria</taxon>
        <taxon>Bacillati</taxon>
        <taxon>Actinomycetota</taxon>
        <taxon>Actinomycetes</taxon>
        <taxon>Mycobacteriales</taxon>
        <taxon>Nocardiaceae</taxon>
        <taxon>Rhodococcus</taxon>
        <taxon>Rhodococcus erythropolis group</taxon>
    </lineage>
</organism>
<gene>
    <name evidence="2" type="ORF">G9444_3456</name>
</gene>
<evidence type="ECO:0000256" key="1">
    <source>
        <dbReference type="SAM" id="MobiDB-lite"/>
    </source>
</evidence>
<protein>
    <submittedName>
        <fullName evidence="2">Uncharacterized protein</fullName>
    </submittedName>
</protein>
<evidence type="ECO:0000313" key="3">
    <source>
        <dbReference type="Proteomes" id="UP000502345"/>
    </source>
</evidence>